<dbReference type="GO" id="GO:0008270">
    <property type="term" value="F:zinc ion binding"/>
    <property type="evidence" value="ECO:0007669"/>
    <property type="project" value="UniProtKB-UniRule"/>
</dbReference>
<evidence type="ECO:0000313" key="5">
    <source>
        <dbReference type="EMBL" id="RQD75504.1"/>
    </source>
</evidence>
<keyword evidence="3 4" id="KW-0862">Zinc</keyword>
<evidence type="ECO:0000313" key="6">
    <source>
        <dbReference type="Proteomes" id="UP000285138"/>
    </source>
</evidence>
<dbReference type="GO" id="GO:0051604">
    <property type="term" value="P:protein maturation"/>
    <property type="evidence" value="ECO:0007669"/>
    <property type="project" value="InterPro"/>
</dbReference>
<dbReference type="AlphaFoldDB" id="A0A424YDI6"/>
<feature type="binding site" evidence="4">
    <location>
        <position position="92"/>
    </location>
    <ligand>
        <name>Zn(2+)</name>
        <dbReference type="ChEBI" id="CHEBI:29105"/>
    </ligand>
</feature>
<dbReference type="PANTHER" id="PTHR34535:SF3">
    <property type="entry name" value="HYDROGENASE MATURATION FACTOR HYPA"/>
    <property type="match status" value="1"/>
</dbReference>
<organism evidence="5 6">
    <name type="scientific">Candidatus Syntrophonatronum acetioxidans</name>
    <dbReference type="NCBI Taxonomy" id="1795816"/>
    <lineage>
        <taxon>Bacteria</taxon>
        <taxon>Bacillati</taxon>
        <taxon>Bacillota</taxon>
        <taxon>Clostridia</taxon>
        <taxon>Eubacteriales</taxon>
        <taxon>Syntrophomonadaceae</taxon>
        <taxon>Candidatus Syntrophonatronum</taxon>
    </lineage>
</organism>
<dbReference type="GO" id="GO:0016151">
    <property type="term" value="F:nickel cation binding"/>
    <property type="evidence" value="ECO:0007669"/>
    <property type="project" value="UniProtKB-UniRule"/>
</dbReference>
<gene>
    <name evidence="4 5" type="primary">hypA</name>
    <name evidence="5" type="ORF">D5R97_05810</name>
</gene>
<comment type="caution">
    <text evidence="5">The sequence shown here is derived from an EMBL/GenBank/DDBJ whole genome shotgun (WGS) entry which is preliminary data.</text>
</comment>
<dbReference type="EMBL" id="QZAA01000156">
    <property type="protein sequence ID" value="RQD75504.1"/>
    <property type="molecule type" value="Genomic_DNA"/>
</dbReference>
<sequence>MHEFALVKGLLETVLEQAEVHGIKKINRVKIVVGEMTAALPESLQFSFEILSQDTPAEGAELVIENRALQLECQECKHSFKPKQLKYSCPECESTLTEIIIGRELFVDYFEGD</sequence>
<evidence type="ECO:0000256" key="4">
    <source>
        <dbReference type="HAMAP-Rule" id="MF_00213"/>
    </source>
</evidence>
<dbReference type="Pfam" id="PF01155">
    <property type="entry name" value="HypA"/>
    <property type="match status" value="1"/>
</dbReference>
<keyword evidence="2 4" id="KW-0479">Metal-binding</keyword>
<keyword evidence="1 4" id="KW-0533">Nickel</keyword>
<feature type="binding site" evidence="4">
    <location>
        <position position="2"/>
    </location>
    <ligand>
        <name>Ni(2+)</name>
        <dbReference type="ChEBI" id="CHEBI:49786"/>
    </ligand>
</feature>
<proteinExistence type="inferred from homology"/>
<comment type="function">
    <text evidence="4">Involved in the maturation of [NiFe] hydrogenases. Required for nickel insertion into the metal center of the hydrogenase.</text>
</comment>
<evidence type="ECO:0000256" key="2">
    <source>
        <dbReference type="ARBA" id="ARBA00022723"/>
    </source>
</evidence>
<comment type="similarity">
    <text evidence="4">Belongs to the HypA/HybF family.</text>
</comment>
<dbReference type="PANTHER" id="PTHR34535">
    <property type="entry name" value="HYDROGENASE MATURATION FACTOR HYPA"/>
    <property type="match status" value="1"/>
</dbReference>
<reference evidence="5 6" key="1">
    <citation type="submission" date="2018-08" db="EMBL/GenBank/DDBJ databases">
        <title>The metabolism and importance of syntrophic acetate oxidation coupled to methane or sulfide production in haloalkaline environments.</title>
        <authorList>
            <person name="Timmers P.H.A."/>
            <person name="Vavourakis C.D."/>
            <person name="Sorokin D.Y."/>
            <person name="Sinninghe Damste J.S."/>
            <person name="Muyzer G."/>
            <person name="Stams A.J.M."/>
            <person name="Plugge C.M."/>
        </authorList>
    </citation>
    <scope>NUCLEOTIDE SEQUENCE [LARGE SCALE GENOMIC DNA]</scope>
    <source>
        <strain evidence="5">MSAO_Bac1</strain>
    </source>
</reference>
<feature type="binding site" evidence="4">
    <location>
        <position position="89"/>
    </location>
    <ligand>
        <name>Zn(2+)</name>
        <dbReference type="ChEBI" id="CHEBI:29105"/>
    </ligand>
</feature>
<dbReference type="InterPro" id="IPR000688">
    <property type="entry name" value="HypA/HybF"/>
</dbReference>
<dbReference type="Proteomes" id="UP000285138">
    <property type="component" value="Unassembled WGS sequence"/>
</dbReference>
<dbReference type="PIRSF" id="PIRSF004761">
    <property type="entry name" value="Hydrgn_mat_HypA"/>
    <property type="match status" value="1"/>
</dbReference>
<feature type="binding site" evidence="4">
    <location>
        <position position="76"/>
    </location>
    <ligand>
        <name>Zn(2+)</name>
        <dbReference type="ChEBI" id="CHEBI:29105"/>
    </ligand>
</feature>
<dbReference type="HAMAP" id="MF_00213">
    <property type="entry name" value="HypA_HybF"/>
    <property type="match status" value="1"/>
</dbReference>
<name>A0A424YDI6_9FIRM</name>
<accession>A0A424YDI6</accession>
<dbReference type="NCBIfam" id="TIGR00100">
    <property type="entry name" value="hypA"/>
    <property type="match status" value="1"/>
</dbReference>
<evidence type="ECO:0000256" key="1">
    <source>
        <dbReference type="ARBA" id="ARBA00022596"/>
    </source>
</evidence>
<dbReference type="Gene3D" id="3.30.2320.80">
    <property type="match status" value="1"/>
</dbReference>
<feature type="binding site" evidence="4">
    <location>
        <position position="73"/>
    </location>
    <ligand>
        <name>Zn(2+)</name>
        <dbReference type="ChEBI" id="CHEBI:29105"/>
    </ligand>
</feature>
<protein>
    <recommendedName>
        <fullName evidence="4">Hydrogenase maturation factor HypA</fullName>
    </recommendedName>
</protein>
<evidence type="ECO:0000256" key="3">
    <source>
        <dbReference type="ARBA" id="ARBA00022833"/>
    </source>
</evidence>